<dbReference type="Pfam" id="PF00582">
    <property type="entry name" value="Usp"/>
    <property type="match status" value="1"/>
</dbReference>
<accession>A0A1D8U0V6</accession>
<organism evidence="3 4">
    <name type="scientific">Moorena producens PAL-8-15-08-1</name>
    <dbReference type="NCBI Taxonomy" id="1458985"/>
    <lineage>
        <taxon>Bacteria</taxon>
        <taxon>Bacillati</taxon>
        <taxon>Cyanobacteriota</taxon>
        <taxon>Cyanophyceae</taxon>
        <taxon>Coleofasciculales</taxon>
        <taxon>Coleofasciculaceae</taxon>
        <taxon>Moorena</taxon>
    </lineage>
</organism>
<feature type="domain" description="UspA" evidence="2">
    <location>
        <begin position="3"/>
        <end position="157"/>
    </location>
</feature>
<dbReference type="PANTHER" id="PTHR46268">
    <property type="entry name" value="STRESS RESPONSE PROTEIN NHAX"/>
    <property type="match status" value="1"/>
</dbReference>
<dbReference type="OrthoDB" id="516822at2"/>
<evidence type="ECO:0000313" key="4">
    <source>
        <dbReference type="Proteomes" id="UP000177870"/>
    </source>
</evidence>
<gene>
    <name evidence="3" type="ORF">BJP34_32530</name>
</gene>
<comment type="similarity">
    <text evidence="1">Belongs to the universal stress protein A family.</text>
</comment>
<dbReference type="InterPro" id="IPR006015">
    <property type="entry name" value="Universal_stress_UspA"/>
</dbReference>
<dbReference type="InterPro" id="IPR006016">
    <property type="entry name" value="UspA"/>
</dbReference>
<dbReference type="AlphaFoldDB" id="A0A1D8U0V6"/>
<sequence>MAYKKILVAIDRSSQAEAVFDNALDLAEKEQSTLMLVHFLNWERQEMMTPYVGLGTIADVDLYGSLRKVHQENLQKHLEENKEWLRSYAQQANNHGIAAEVSCQLADPSVGICDLAQKWGADLIVLGRRGLGGLKEMVLGSVSNYVVHHAPCSVLVVQGVATPSIELTTTATPVTTDTN</sequence>
<dbReference type="SUPFAM" id="SSF52402">
    <property type="entry name" value="Adenine nucleotide alpha hydrolases-like"/>
    <property type="match status" value="1"/>
</dbReference>
<evidence type="ECO:0000259" key="2">
    <source>
        <dbReference type="Pfam" id="PF00582"/>
    </source>
</evidence>
<proteinExistence type="inferred from homology"/>
<dbReference type="RefSeq" id="WP_070395904.1">
    <property type="nucleotide sequence ID" value="NZ_CP017599.1"/>
</dbReference>
<evidence type="ECO:0000313" key="3">
    <source>
        <dbReference type="EMBL" id="AOX03530.1"/>
    </source>
</evidence>
<reference evidence="4" key="1">
    <citation type="submission" date="2016-10" db="EMBL/GenBank/DDBJ databases">
        <title>Comparative genomics uncovers the prolific and rare metabolic potential of the cyanobacterial genus Moorea.</title>
        <authorList>
            <person name="Leao T."/>
            <person name="Castelao G."/>
            <person name="Korobeynikov A."/>
            <person name="Monroe E.A."/>
            <person name="Podell S."/>
            <person name="Glukhov E."/>
            <person name="Allen E."/>
            <person name="Gerwick W.H."/>
            <person name="Gerwick L."/>
        </authorList>
    </citation>
    <scope>NUCLEOTIDE SEQUENCE [LARGE SCALE GENOMIC DNA]</scope>
    <source>
        <strain evidence="4">PAL-8-15-08-1</strain>
    </source>
</reference>
<dbReference type="Gene3D" id="3.40.50.620">
    <property type="entry name" value="HUPs"/>
    <property type="match status" value="1"/>
</dbReference>
<name>A0A1D8U0V6_9CYAN</name>
<protein>
    <submittedName>
        <fullName evidence="3">Universal stress protein UspA-like protein</fullName>
    </submittedName>
</protein>
<dbReference type="PRINTS" id="PR01438">
    <property type="entry name" value="UNVRSLSTRESS"/>
</dbReference>
<dbReference type="CDD" id="cd00293">
    <property type="entry name" value="USP-like"/>
    <property type="match status" value="1"/>
</dbReference>
<dbReference type="PANTHER" id="PTHR46268:SF8">
    <property type="entry name" value="UNIVERSAL STRESS PROTEIN SLL1388"/>
    <property type="match status" value="1"/>
</dbReference>
<dbReference type="KEGG" id="mpro:BJP34_32530"/>
<dbReference type="EMBL" id="CP017599">
    <property type="protein sequence ID" value="AOX03530.1"/>
    <property type="molecule type" value="Genomic_DNA"/>
</dbReference>
<dbReference type="InterPro" id="IPR014729">
    <property type="entry name" value="Rossmann-like_a/b/a_fold"/>
</dbReference>
<dbReference type="Proteomes" id="UP000177870">
    <property type="component" value="Chromosome"/>
</dbReference>
<evidence type="ECO:0000256" key="1">
    <source>
        <dbReference type="ARBA" id="ARBA00008791"/>
    </source>
</evidence>